<evidence type="ECO:0000313" key="7">
    <source>
        <dbReference type="Proteomes" id="UP000591131"/>
    </source>
</evidence>
<keyword evidence="1 3" id="KW-0547">Nucleotide-binding</keyword>
<dbReference type="PROSITE" id="PS50011">
    <property type="entry name" value="PROTEIN_KINASE_DOM"/>
    <property type="match status" value="1"/>
</dbReference>
<dbReference type="Gene3D" id="3.30.200.20">
    <property type="entry name" value="Phosphorylase Kinase, domain 1"/>
    <property type="match status" value="1"/>
</dbReference>
<feature type="domain" description="Protein kinase" evidence="5">
    <location>
        <begin position="102"/>
        <end position="491"/>
    </location>
</feature>
<dbReference type="SMART" id="SM00220">
    <property type="entry name" value="S_TKc"/>
    <property type="match status" value="1"/>
</dbReference>
<sequence length="560" mass="62980">MSSSSPIERRPRQRHRGAPSPSVCFDSDEIPSDSPRKAERVNEQHITPRKILEDFKDWLEASSSMKTCAALELAFARFTAEEGGGWWLSTYSHRPTCMPRGFQYEGALGQGSYGCVVAATRTSDGSAVALKLFTNTSHVPQSNSADDPDWSTLRELRVLRLLPPCALIVQPLEVVRCGPGDRTLCLVSEMMGESLESFIYYVYQQCYSPQSAATAASEEESNNLLSAFKHCSIRWIAQLLCALQFLHDCGVGHRDVKCANILLSLGAAEALENGHQCRQVPKVKLCDFGLARPYVRHRAPKRAVGDVTMREMDKRRETAPERLHRASDYGGYTQHVGTPVCLAPEVLCWSKHYSLAEADLWSLAADVIARLVGGPWPSGLFSEDYTGDPDCNGVENMQDQDAWILRRIACVIGRPSDRELKAVCRNVAYRRVLEAQYFAGLTVEDASRPDAGLRELYEASSPSGYDLLRSILQWDPADRASLEDAMNSEFFYSMGEHEWPACDWKVCRLQDSEDFDYEIGDSWDSRTLDSEMAWEVEAWQKRSTQHHRSYTRGRAARRSY</sequence>
<gene>
    <name evidence="6" type="primary">MPK1</name>
    <name evidence="6" type="ORF">FOL47_007817</name>
</gene>
<dbReference type="GO" id="GO:0004672">
    <property type="term" value="F:protein kinase activity"/>
    <property type="evidence" value="ECO:0007669"/>
    <property type="project" value="InterPro"/>
</dbReference>
<evidence type="ECO:0000259" key="5">
    <source>
        <dbReference type="PROSITE" id="PS50011"/>
    </source>
</evidence>
<feature type="binding site" evidence="3">
    <location>
        <position position="131"/>
    </location>
    <ligand>
        <name>ATP</name>
        <dbReference type="ChEBI" id="CHEBI:30616"/>
    </ligand>
</feature>
<keyword evidence="6" id="KW-0808">Transferase</keyword>
<dbReference type="Gene3D" id="1.10.510.10">
    <property type="entry name" value="Transferase(Phosphotransferase) domain 1"/>
    <property type="match status" value="1"/>
</dbReference>
<dbReference type="Pfam" id="PF00069">
    <property type="entry name" value="Pkinase"/>
    <property type="match status" value="1"/>
</dbReference>
<dbReference type="InterPro" id="IPR050117">
    <property type="entry name" value="MAPK"/>
</dbReference>
<dbReference type="EMBL" id="JAAPAO010000478">
    <property type="protein sequence ID" value="KAF4658807.1"/>
    <property type="molecule type" value="Genomic_DNA"/>
</dbReference>
<feature type="region of interest" description="Disordered" evidence="4">
    <location>
        <begin position="1"/>
        <end position="42"/>
    </location>
</feature>
<dbReference type="PROSITE" id="PS00107">
    <property type="entry name" value="PROTEIN_KINASE_ATP"/>
    <property type="match status" value="1"/>
</dbReference>
<evidence type="ECO:0000313" key="6">
    <source>
        <dbReference type="EMBL" id="KAF4658807.1"/>
    </source>
</evidence>
<keyword evidence="2 3" id="KW-0067">ATP-binding</keyword>
<dbReference type="GO" id="GO:0005524">
    <property type="term" value="F:ATP binding"/>
    <property type="evidence" value="ECO:0007669"/>
    <property type="project" value="UniProtKB-UniRule"/>
</dbReference>
<dbReference type="InterPro" id="IPR000719">
    <property type="entry name" value="Prot_kinase_dom"/>
</dbReference>
<name>A0A7J6LHN7_PERCH</name>
<keyword evidence="6" id="KW-0418">Kinase</keyword>
<keyword evidence="7" id="KW-1185">Reference proteome</keyword>
<dbReference type="PROSITE" id="PS00108">
    <property type="entry name" value="PROTEIN_KINASE_ST"/>
    <property type="match status" value="1"/>
</dbReference>
<protein>
    <submittedName>
        <fullName evidence="6">Mitogen-activated protein kinase</fullName>
    </submittedName>
</protein>
<evidence type="ECO:0000256" key="4">
    <source>
        <dbReference type="SAM" id="MobiDB-lite"/>
    </source>
</evidence>
<dbReference type="PANTHER" id="PTHR24055">
    <property type="entry name" value="MITOGEN-ACTIVATED PROTEIN KINASE"/>
    <property type="match status" value="1"/>
</dbReference>
<evidence type="ECO:0000256" key="3">
    <source>
        <dbReference type="PROSITE-ProRule" id="PRU10141"/>
    </source>
</evidence>
<evidence type="ECO:0000256" key="1">
    <source>
        <dbReference type="ARBA" id="ARBA00022741"/>
    </source>
</evidence>
<dbReference type="InterPro" id="IPR017441">
    <property type="entry name" value="Protein_kinase_ATP_BS"/>
</dbReference>
<accession>A0A7J6LHN7</accession>
<dbReference type="AlphaFoldDB" id="A0A7J6LHN7"/>
<dbReference type="Proteomes" id="UP000591131">
    <property type="component" value="Unassembled WGS sequence"/>
</dbReference>
<organism evidence="6 7">
    <name type="scientific">Perkinsus chesapeaki</name>
    <name type="common">Clam parasite</name>
    <name type="synonym">Perkinsus andrewsi</name>
    <dbReference type="NCBI Taxonomy" id="330153"/>
    <lineage>
        <taxon>Eukaryota</taxon>
        <taxon>Sar</taxon>
        <taxon>Alveolata</taxon>
        <taxon>Perkinsozoa</taxon>
        <taxon>Perkinsea</taxon>
        <taxon>Perkinsida</taxon>
        <taxon>Perkinsidae</taxon>
        <taxon>Perkinsus</taxon>
    </lineage>
</organism>
<comment type="caution">
    <text evidence="6">The sequence shown here is derived from an EMBL/GenBank/DDBJ whole genome shotgun (WGS) entry which is preliminary data.</text>
</comment>
<evidence type="ECO:0000256" key="2">
    <source>
        <dbReference type="ARBA" id="ARBA00022840"/>
    </source>
</evidence>
<dbReference type="SUPFAM" id="SSF56112">
    <property type="entry name" value="Protein kinase-like (PK-like)"/>
    <property type="match status" value="1"/>
</dbReference>
<dbReference type="InterPro" id="IPR008271">
    <property type="entry name" value="Ser/Thr_kinase_AS"/>
</dbReference>
<proteinExistence type="predicted"/>
<dbReference type="OrthoDB" id="4062651at2759"/>
<reference evidence="6 7" key="1">
    <citation type="submission" date="2020-04" db="EMBL/GenBank/DDBJ databases">
        <title>Perkinsus chesapeaki whole genome sequence.</title>
        <authorList>
            <person name="Bogema D.R."/>
        </authorList>
    </citation>
    <scope>NUCLEOTIDE SEQUENCE [LARGE SCALE GENOMIC DNA]</scope>
    <source>
        <strain evidence="6">ATCC PRA-425</strain>
    </source>
</reference>
<dbReference type="InterPro" id="IPR011009">
    <property type="entry name" value="Kinase-like_dom_sf"/>
</dbReference>